<protein>
    <recommendedName>
        <fullName evidence="4">Coenzyme Q-binding protein COQ10 START domain-containing protein</fullName>
    </recommendedName>
</protein>
<dbReference type="Pfam" id="PF10604">
    <property type="entry name" value="Polyketide_cyc2"/>
    <property type="match status" value="1"/>
</dbReference>
<dbReference type="KEGG" id="nmv:NITMOv2_4138"/>
<evidence type="ECO:0000313" key="3">
    <source>
        <dbReference type="Proteomes" id="UP000069205"/>
    </source>
</evidence>
<dbReference type="InterPro" id="IPR019587">
    <property type="entry name" value="Polyketide_cyclase/dehydratase"/>
</dbReference>
<evidence type="ECO:0000313" key="2">
    <source>
        <dbReference type="EMBL" id="ALA60520.1"/>
    </source>
</evidence>
<accession>A0A0K2GHU2</accession>
<evidence type="ECO:0000256" key="1">
    <source>
        <dbReference type="SAM" id="SignalP"/>
    </source>
</evidence>
<feature type="signal peptide" evidence="1">
    <location>
        <begin position="1"/>
        <end position="26"/>
    </location>
</feature>
<sequence>MIPCTVLSRRALILVLATAVTGSCTGASPDLSIKSTIKEVHAMKDANKMIPPVSSFTSAPLRNRLRVELKAPVSEVWALIGDLSRFPEYSSGLEKVVATHDASGALTEYVCHFKPGENNGEGISHREKIRWYEPNRGYASSGEEGNAFGLSNDLNLVAVEPSEEGTILTWDEYYDAEDLDSRRADYDQALMDIGEHLRRRFGGAIVGRYVDR</sequence>
<dbReference type="PATRIC" id="fig|42253.5.peg.4085"/>
<reference evidence="2 3" key="1">
    <citation type="journal article" date="2015" name="Proc. Natl. Acad. Sci. U.S.A.">
        <title>Expanded metabolic versatility of ubiquitous nitrite-oxidizing bacteria from the genus Nitrospira.</title>
        <authorList>
            <person name="Koch H."/>
            <person name="Lucker S."/>
            <person name="Albertsen M."/>
            <person name="Kitzinger K."/>
            <person name="Herbold C."/>
            <person name="Spieck E."/>
            <person name="Nielsen P.H."/>
            <person name="Wagner M."/>
            <person name="Daims H."/>
        </authorList>
    </citation>
    <scope>NUCLEOTIDE SEQUENCE [LARGE SCALE GENOMIC DNA]</scope>
    <source>
        <strain evidence="2 3">NSP M-1</strain>
    </source>
</reference>
<feature type="chain" id="PRO_5005477042" description="Coenzyme Q-binding protein COQ10 START domain-containing protein" evidence="1">
    <location>
        <begin position="27"/>
        <end position="212"/>
    </location>
</feature>
<dbReference type="SUPFAM" id="SSF55961">
    <property type="entry name" value="Bet v1-like"/>
    <property type="match status" value="1"/>
</dbReference>
<proteinExistence type="predicted"/>
<gene>
    <name evidence="2" type="ORF">NITMOv2_4138</name>
</gene>
<keyword evidence="1" id="KW-0732">Signal</keyword>
<dbReference type="AlphaFoldDB" id="A0A0K2GHU2"/>
<keyword evidence="3" id="KW-1185">Reference proteome</keyword>
<organism evidence="2 3">
    <name type="scientific">Nitrospira moscoviensis</name>
    <dbReference type="NCBI Taxonomy" id="42253"/>
    <lineage>
        <taxon>Bacteria</taxon>
        <taxon>Pseudomonadati</taxon>
        <taxon>Nitrospirota</taxon>
        <taxon>Nitrospiria</taxon>
        <taxon>Nitrospirales</taxon>
        <taxon>Nitrospiraceae</taxon>
        <taxon>Nitrospira</taxon>
    </lineage>
</organism>
<dbReference type="EMBL" id="CP011801">
    <property type="protein sequence ID" value="ALA60520.1"/>
    <property type="molecule type" value="Genomic_DNA"/>
</dbReference>
<dbReference type="Gene3D" id="3.30.530.20">
    <property type="match status" value="1"/>
</dbReference>
<evidence type="ECO:0008006" key="4">
    <source>
        <dbReference type="Google" id="ProtNLM"/>
    </source>
</evidence>
<dbReference type="Proteomes" id="UP000069205">
    <property type="component" value="Chromosome"/>
</dbReference>
<name>A0A0K2GHU2_NITMO</name>
<dbReference type="InterPro" id="IPR023393">
    <property type="entry name" value="START-like_dom_sf"/>
</dbReference>
<dbReference type="CDD" id="cd07812">
    <property type="entry name" value="SRPBCC"/>
    <property type="match status" value="1"/>
</dbReference>
<dbReference type="OrthoDB" id="1443839at2"/>